<keyword evidence="2" id="KW-0812">Transmembrane</keyword>
<name>A0ABW1I055_9PSEU</name>
<dbReference type="Proteomes" id="UP001596119">
    <property type="component" value="Unassembled WGS sequence"/>
</dbReference>
<keyword evidence="2" id="KW-1133">Transmembrane helix</keyword>
<keyword evidence="4" id="KW-1185">Reference proteome</keyword>
<feature type="transmembrane region" description="Helical" evidence="2">
    <location>
        <begin position="50"/>
        <end position="70"/>
    </location>
</feature>
<protein>
    <submittedName>
        <fullName evidence="3">Phage holin family protein</fullName>
    </submittedName>
</protein>
<proteinExistence type="predicted"/>
<dbReference type="RefSeq" id="WP_379563608.1">
    <property type="nucleotide sequence ID" value="NZ_JBHSQK010000005.1"/>
</dbReference>
<feature type="transmembrane region" description="Helical" evidence="2">
    <location>
        <begin position="82"/>
        <end position="105"/>
    </location>
</feature>
<reference evidence="4" key="1">
    <citation type="journal article" date="2019" name="Int. J. Syst. Evol. Microbiol.">
        <title>The Global Catalogue of Microorganisms (GCM) 10K type strain sequencing project: providing services to taxonomists for standard genome sequencing and annotation.</title>
        <authorList>
            <consortium name="The Broad Institute Genomics Platform"/>
            <consortium name="The Broad Institute Genome Sequencing Center for Infectious Disease"/>
            <person name="Wu L."/>
            <person name="Ma J."/>
        </authorList>
    </citation>
    <scope>NUCLEOTIDE SEQUENCE [LARGE SCALE GENOMIC DNA]</scope>
    <source>
        <strain evidence="4">CGMCC 4.7397</strain>
    </source>
</reference>
<gene>
    <name evidence="3" type="ORF">ACFQH9_02210</name>
</gene>
<organism evidence="3 4">
    <name type="scientific">Pseudonocardia lutea</name>
    <dbReference type="NCBI Taxonomy" id="2172015"/>
    <lineage>
        <taxon>Bacteria</taxon>
        <taxon>Bacillati</taxon>
        <taxon>Actinomycetota</taxon>
        <taxon>Actinomycetes</taxon>
        <taxon>Pseudonocardiales</taxon>
        <taxon>Pseudonocardiaceae</taxon>
        <taxon>Pseudonocardia</taxon>
    </lineage>
</organism>
<evidence type="ECO:0000256" key="2">
    <source>
        <dbReference type="SAM" id="Phobius"/>
    </source>
</evidence>
<feature type="region of interest" description="Disordered" evidence="1">
    <location>
        <begin position="1"/>
        <end position="20"/>
    </location>
</feature>
<feature type="transmembrane region" description="Helical" evidence="2">
    <location>
        <begin position="27"/>
        <end position="44"/>
    </location>
</feature>
<comment type="caution">
    <text evidence="3">The sequence shown here is derived from an EMBL/GenBank/DDBJ whole genome shotgun (WGS) entry which is preliminary data.</text>
</comment>
<accession>A0ABW1I055</accession>
<evidence type="ECO:0000313" key="4">
    <source>
        <dbReference type="Proteomes" id="UP001596119"/>
    </source>
</evidence>
<evidence type="ECO:0000313" key="3">
    <source>
        <dbReference type="EMBL" id="MFC5947091.1"/>
    </source>
</evidence>
<sequence length="263" mass="27220">MSQYPYPPQQPHHYTGPTHAAREPRNGLGLAALIIALVGCLFGIVPLTGFVAVICGIVALALGLAGWGRVRKGLATNSKTTNFGLFFSIAALALGIWGITIVFSATDKLVNDLNNIPAAPSLSTPAVPASDSSVSSNVGTWGQAFRYGDGLTVTVSEPVAYKPSRYAVTTTGRAVKVDITVTNESSQPFDSAIVQITGSHGGFSAPQIFDSAKGLVGAPSGTVLPGKSITFPVGLEVGDEVGDFQVEVTPDFMHDSAVFTGRA</sequence>
<dbReference type="EMBL" id="JBHSQK010000005">
    <property type="protein sequence ID" value="MFC5947091.1"/>
    <property type="molecule type" value="Genomic_DNA"/>
</dbReference>
<feature type="compositionally biased region" description="Pro residues" evidence="1">
    <location>
        <begin position="1"/>
        <end position="10"/>
    </location>
</feature>
<evidence type="ECO:0000256" key="1">
    <source>
        <dbReference type="SAM" id="MobiDB-lite"/>
    </source>
</evidence>
<keyword evidence="2" id="KW-0472">Membrane</keyword>